<organism evidence="1 2">
    <name type="scientific">Brachionus plicatilis</name>
    <name type="common">Marine rotifer</name>
    <name type="synonym">Brachionus muelleri</name>
    <dbReference type="NCBI Taxonomy" id="10195"/>
    <lineage>
        <taxon>Eukaryota</taxon>
        <taxon>Metazoa</taxon>
        <taxon>Spiralia</taxon>
        <taxon>Gnathifera</taxon>
        <taxon>Rotifera</taxon>
        <taxon>Eurotatoria</taxon>
        <taxon>Monogononta</taxon>
        <taxon>Pseudotrocha</taxon>
        <taxon>Ploima</taxon>
        <taxon>Brachionidae</taxon>
        <taxon>Brachionus</taxon>
    </lineage>
</organism>
<proteinExistence type="predicted"/>
<reference evidence="1 2" key="1">
    <citation type="journal article" date="2018" name="Sci. Rep.">
        <title>Genomic signatures of local adaptation to the degree of environmental predictability in rotifers.</title>
        <authorList>
            <person name="Franch-Gras L."/>
            <person name="Hahn C."/>
            <person name="Garcia-Roger E.M."/>
            <person name="Carmona M.J."/>
            <person name="Serra M."/>
            <person name="Gomez A."/>
        </authorList>
    </citation>
    <scope>NUCLEOTIDE SEQUENCE [LARGE SCALE GENOMIC DNA]</scope>
    <source>
        <strain evidence="1">HYR1</strain>
    </source>
</reference>
<evidence type="ECO:0000313" key="1">
    <source>
        <dbReference type="EMBL" id="RNA09139.1"/>
    </source>
</evidence>
<protein>
    <submittedName>
        <fullName evidence="1">Uncharacterized protein</fullName>
    </submittedName>
</protein>
<keyword evidence="2" id="KW-1185">Reference proteome</keyword>
<sequence length="64" mass="7145">MVDANILPTHFLLPESNLGLNSLKYYLAKKIKSTNRITIKAYPAPDNVCAAMSMVVLKTNRKHS</sequence>
<comment type="caution">
    <text evidence="1">The sequence shown here is derived from an EMBL/GenBank/DDBJ whole genome shotgun (WGS) entry which is preliminary data.</text>
</comment>
<gene>
    <name evidence="1" type="ORF">BpHYR1_038042</name>
</gene>
<evidence type="ECO:0000313" key="2">
    <source>
        <dbReference type="Proteomes" id="UP000276133"/>
    </source>
</evidence>
<accession>A0A3M7QCZ7</accession>
<name>A0A3M7QCZ7_BRAPC</name>
<dbReference type="EMBL" id="REGN01006536">
    <property type="protein sequence ID" value="RNA09139.1"/>
    <property type="molecule type" value="Genomic_DNA"/>
</dbReference>
<dbReference type="Proteomes" id="UP000276133">
    <property type="component" value="Unassembled WGS sequence"/>
</dbReference>
<dbReference type="AlphaFoldDB" id="A0A3M7QCZ7"/>